<feature type="region of interest" description="Disordered" evidence="1">
    <location>
        <begin position="38"/>
        <end position="85"/>
    </location>
</feature>
<evidence type="ECO:0000313" key="2">
    <source>
        <dbReference type="EMBL" id="TGZ85650.1"/>
    </source>
</evidence>
<organism evidence="2 3">
    <name type="scientific">Ascodesmis nigricans</name>
    <dbReference type="NCBI Taxonomy" id="341454"/>
    <lineage>
        <taxon>Eukaryota</taxon>
        <taxon>Fungi</taxon>
        <taxon>Dikarya</taxon>
        <taxon>Ascomycota</taxon>
        <taxon>Pezizomycotina</taxon>
        <taxon>Pezizomycetes</taxon>
        <taxon>Pezizales</taxon>
        <taxon>Ascodesmidaceae</taxon>
        <taxon>Ascodesmis</taxon>
    </lineage>
</organism>
<dbReference type="EMBL" id="ML220112">
    <property type="protein sequence ID" value="TGZ85650.1"/>
    <property type="molecule type" value="Genomic_DNA"/>
</dbReference>
<feature type="compositionally biased region" description="Basic and acidic residues" evidence="1">
    <location>
        <begin position="51"/>
        <end position="71"/>
    </location>
</feature>
<proteinExistence type="predicted"/>
<dbReference type="Proteomes" id="UP000298138">
    <property type="component" value="Unassembled WGS sequence"/>
</dbReference>
<name>A0A4S2N8I5_9PEZI</name>
<accession>A0A4S2N8I5</accession>
<dbReference type="OrthoDB" id="5332316at2759"/>
<gene>
    <name evidence="2" type="ORF">EX30DRAFT_392980</name>
</gene>
<keyword evidence="3" id="KW-1185">Reference proteome</keyword>
<evidence type="ECO:0000256" key="1">
    <source>
        <dbReference type="SAM" id="MobiDB-lite"/>
    </source>
</evidence>
<sequence>MPLRTLRPPLFKSNKLHGGALPSAVWSVHPRCLHLSQSSALNESPENGEFTSRDSKVPGDDSREPNRKDNPRLQPTSKGSARYMLGEDSWRDEELAMEVWLENRADKDLERKSSPPGSLISYSTKFQPSNTLRLGGVGLSLKEYDIRHLVPRKEIIPAFRDSFDIVRVSAVRDPKTLAQEPFYQLEFESAKAAKHFAEKHTAIFSKPVEEWPRDIPFPPGSKPTFAVLDTRSTLLENRRVVKRKVFISHAGPGECVLLSVHGPGPAGGGKHRRPPKTEEIWKLLEDKEIKLCDVKSTQRKGRGVEIVDTDGAKIITKSGILKKWIVRCFDHSEAQRVVRDFHMKRPWEPSECMLLAEIID</sequence>
<evidence type="ECO:0000313" key="3">
    <source>
        <dbReference type="Proteomes" id="UP000298138"/>
    </source>
</evidence>
<protein>
    <submittedName>
        <fullName evidence="2">Uncharacterized protein</fullName>
    </submittedName>
</protein>
<reference evidence="2 3" key="1">
    <citation type="submission" date="2019-04" db="EMBL/GenBank/DDBJ databases">
        <title>Comparative genomics and transcriptomics to analyze fruiting body development in filamentous ascomycetes.</title>
        <authorList>
            <consortium name="DOE Joint Genome Institute"/>
            <person name="Lutkenhaus R."/>
            <person name="Traeger S."/>
            <person name="Breuer J."/>
            <person name="Kuo A."/>
            <person name="Lipzen A."/>
            <person name="Pangilinan J."/>
            <person name="Dilworth D."/>
            <person name="Sandor L."/>
            <person name="Poggeler S."/>
            <person name="Barry K."/>
            <person name="Grigoriev I.V."/>
            <person name="Nowrousian M."/>
        </authorList>
    </citation>
    <scope>NUCLEOTIDE SEQUENCE [LARGE SCALE GENOMIC DNA]</scope>
    <source>
        <strain evidence="2 3">CBS 389.68</strain>
    </source>
</reference>
<dbReference type="AlphaFoldDB" id="A0A4S2N8I5"/>
<dbReference type="InParanoid" id="A0A4S2N8I5"/>